<dbReference type="EMBL" id="JAAARO010000015">
    <property type="protein sequence ID" value="KAF5734665.1"/>
    <property type="molecule type" value="Genomic_DNA"/>
</dbReference>
<feature type="region of interest" description="Disordered" evidence="1">
    <location>
        <begin position="1"/>
        <end position="29"/>
    </location>
</feature>
<organism evidence="2 3">
    <name type="scientific">Tripterygium wilfordii</name>
    <name type="common">Thunder God vine</name>
    <dbReference type="NCBI Taxonomy" id="458696"/>
    <lineage>
        <taxon>Eukaryota</taxon>
        <taxon>Viridiplantae</taxon>
        <taxon>Streptophyta</taxon>
        <taxon>Embryophyta</taxon>
        <taxon>Tracheophyta</taxon>
        <taxon>Spermatophyta</taxon>
        <taxon>Magnoliopsida</taxon>
        <taxon>eudicotyledons</taxon>
        <taxon>Gunneridae</taxon>
        <taxon>Pentapetalae</taxon>
        <taxon>rosids</taxon>
        <taxon>fabids</taxon>
        <taxon>Celastrales</taxon>
        <taxon>Celastraceae</taxon>
        <taxon>Tripterygium</taxon>
    </lineage>
</organism>
<evidence type="ECO:0000313" key="3">
    <source>
        <dbReference type="Proteomes" id="UP000593562"/>
    </source>
</evidence>
<proteinExistence type="predicted"/>
<gene>
    <name evidence="2" type="ORF">HS088_TW15G00157</name>
</gene>
<evidence type="ECO:0000256" key="1">
    <source>
        <dbReference type="SAM" id="MobiDB-lite"/>
    </source>
</evidence>
<dbReference type="AlphaFoldDB" id="A0A7J7CKR8"/>
<sequence>MLLSGARASEGDKNNSDPVSWSKDGAIASKDSYGGLEGEVIEAVERLTNQGFLTGIDTLLGCPLFLPSSKSSWCS</sequence>
<keyword evidence="3" id="KW-1185">Reference proteome</keyword>
<reference evidence="2 3" key="1">
    <citation type="journal article" date="2020" name="Nat. Commun.">
        <title>Genome of Tripterygium wilfordii and identification of cytochrome P450 involved in triptolide biosynthesis.</title>
        <authorList>
            <person name="Tu L."/>
            <person name="Su P."/>
            <person name="Zhang Z."/>
            <person name="Gao L."/>
            <person name="Wang J."/>
            <person name="Hu T."/>
            <person name="Zhou J."/>
            <person name="Zhang Y."/>
            <person name="Zhao Y."/>
            <person name="Liu Y."/>
            <person name="Song Y."/>
            <person name="Tong Y."/>
            <person name="Lu Y."/>
            <person name="Yang J."/>
            <person name="Xu C."/>
            <person name="Jia M."/>
            <person name="Peters R.J."/>
            <person name="Huang L."/>
            <person name="Gao W."/>
        </authorList>
    </citation>
    <scope>NUCLEOTIDE SEQUENCE [LARGE SCALE GENOMIC DNA]</scope>
    <source>
        <strain evidence="3">cv. XIE 37</strain>
        <tissue evidence="2">Leaf</tissue>
    </source>
</reference>
<dbReference type="InParanoid" id="A0A7J7CKR8"/>
<name>A0A7J7CKR8_TRIWF</name>
<accession>A0A7J7CKR8</accession>
<comment type="caution">
    <text evidence="2">The sequence shown here is derived from an EMBL/GenBank/DDBJ whole genome shotgun (WGS) entry which is preliminary data.</text>
</comment>
<dbReference type="Proteomes" id="UP000593562">
    <property type="component" value="Unassembled WGS sequence"/>
</dbReference>
<evidence type="ECO:0000313" key="2">
    <source>
        <dbReference type="EMBL" id="KAF5734665.1"/>
    </source>
</evidence>
<protein>
    <submittedName>
        <fullName evidence="2">Fanconi anemia group D2 protein</fullName>
    </submittedName>
</protein>